<evidence type="ECO:0000313" key="2">
    <source>
        <dbReference type="Proteomes" id="UP000694906"/>
    </source>
</evidence>
<dbReference type="AlphaFoldDB" id="A0AAX6RQM4"/>
<dbReference type="KEGG" id="hgl:101709234"/>
<evidence type="ECO:0000313" key="4">
    <source>
        <dbReference type="RefSeq" id="XP_021098390.1"/>
    </source>
</evidence>
<accession>A0AAX6RQM4</accession>
<protein>
    <submittedName>
        <fullName evidence="3 4">Uncharacterized protein C9orf40 homolog isoform X1</fullName>
    </submittedName>
</protein>
<evidence type="ECO:0000256" key="1">
    <source>
        <dbReference type="SAM" id="MobiDB-lite"/>
    </source>
</evidence>
<feature type="compositionally biased region" description="Basic and acidic residues" evidence="1">
    <location>
        <begin position="93"/>
        <end position="107"/>
    </location>
</feature>
<dbReference type="PANTHER" id="PTHR16003:SF3">
    <property type="entry name" value="CHROMOSOME 9 C9ORF40 HOMOLOG"/>
    <property type="match status" value="1"/>
</dbReference>
<organism evidence="2 4">
    <name type="scientific">Heterocephalus glaber</name>
    <name type="common">Naked mole rat</name>
    <dbReference type="NCBI Taxonomy" id="10181"/>
    <lineage>
        <taxon>Eukaryota</taxon>
        <taxon>Metazoa</taxon>
        <taxon>Chordata</taxon>
        <taxon>Craniata</taxon>
        <taxon>Vertebrata</taxon>
        <taxon>Euteleostomi</taxon>
        <taxon>Mammalia</taxon>
        <taxon>Eutheria</taxon>
        <taxon>Euarchontoglires</taxon>
        <taxon>Glires</taxon>
        <taxon>Rodentia</taxon>
        <taxon>Hystricomorpha</taxon>
        <taxon>Bathyergidae</taxon>
        <taxon>Heterocephalus</taxon>
    </lineage>
</organism>
<evidence type="ECO:0000313" key="5">
    <source>
        <dbReference type="RefSeq" id="XP_021098391.1"/>
    </source>
</evidence>
<dbReference type="InterPro" id="IPR042349">
    <property type="entry name" value="C9orf40-like"/>
</dbReference>
<dbReference type="GeneID" id="101709234"/>
<dbReference type="RefSeq" id="XP_004862581.1">
    <property type="nucleotide sequence ID" value="XM_004862524.2"/>
</dbReference>
<gene>
    <name evidence="3 4 5" type="primary">CUNH9orf40</name>
</gene>
<dbReference type="RefSeq" id="XP_021098390.1">
    <property type="nucleotide sequence ID" value="XM_021242731.1"/>
</dbReference>
<name>A0AAX6RQM4_HETGA</name>
<dbReference type="RefSeq" id="XP_021098391.1">
    <property type="nucleotide sequence ID" value="XM_021242732.1"/>
</dbReference>
<feature type="region of interest" description="Disordered" evidence="1">
    <location>
        <begin position="48"/>
        <end position="126"/>
    </location>
</feature>
<dbReference type="PANTHER" id="PTHR16003">
    <property type="entry name" value="C9ORF40 ISOFORM 1"/>
    <property type="match status" value="1"/>
</dbReference>
<reference evidence="3 4" key="1">
    <citation type="submission" date="2025-04" db="UniProtKB">
        <authorList>
            <consortium name="RefSeq"/>
        </authorList>
    </citation>
    <scope>IDENTIFICATION</scope>
</reference>
<sequence length="181" mass="19695">MAKRRAAEPLTFHVPWKRLPFHSFPEAPLLWTPPSGASLPALSRKRKFDAGAMAESSASPSKRRGGADGSAQSGAELEGRALDSGEPPGENRTLGEEPRDARPRRGGGDGGAGRAGPRRGECGAAQRQHNEEFWQYNTFQYWRNPLPPIDLADIEDISEDCLLEPTLQDKSGEGTEVDMES</sequence>
<keyword evidence="2" id="KW-1185">Reference proteome</keyword>
<evidence type="ECO:0000313" key="3">
    <source>
        <dbReference type="RefSeq" id="XP_004862581.1"/>
    </source>
</evidence>
<dbReference type="CTD" id="113417019"/>
<dbReference type="Proteomes" id="UP000694906">
    <property type="component" value="Unplaced"/>
</dbReference>
<proteinExistence type="predicted"/>